<dbReference type="InterPro" id="IPR016181">
    <property type="entry name" value="Acyl_CoA_acyltransferase"/>
</dbReference>
<dbReference type="EMBL" id="QGDQ01000035">
    <property type="protein sequence ID" value="PWJ47736.1"/>
    <property type="molecule type" value="Genomic_DNA"/>
</dbReference>
<dbReference type="InterPro" id="IPR000182">
    <property type="entry name" value="GNAT_dom"/>
</dbReference>
<gene>
    <name evidence="4" type="ORF">BXY45_13539</name>
</gene>
<reference evidence="4 5" key="1">
    <citation type="submission" date="2018-03" db="EMBL/GenBank/DDBJ databases">
        <title>Genomic Encyclopedia of Archaeal and Bacterial Type Strains, Phase II (KMG-II): from individual species to whole genera.</title>
        <authorList>
            <person name="Goeker M."/>
        </authorList>
    </citation>
    <scope>NUCLEOTIDE SEQUENCE [LARGE SCALE GENOMIC DNA]</scope>
    <source>
        <strain evidence="4 5">DSM 44889</strain>
    </source>
</reference>
<dbReference type="InterPro" id="IPR050832">
    <property type="entry name" value="Bact_Acetyltransf"/>
</dbReference>
<keyword evidence="5" id="KW-1185">Reference proteome</keyword>
<evidence type="ECO:0000313" key="5">
    <source>
        <dbReference type="Proteomes" id="UP000245469"/>
    </source>
</evidence>
<dbReference type="AlphaFoldDB" id="A0A315ZQD3"/>
<dbReference type="CDD" id="cd04301">
    <property type="entry name" value="NAT_SF"/>
    <property type="match status" value="1"/>
</dbReference>
<dbReference type="PANTHER" id="PTHR43877">
    <property type="entry name" value="AMINOALKYLPHOSPHONATE N-ACETYLTRANSFERASE-RELATED-RELATED"/>
    <property type="match status" value="1"/>
</dbReference>
<dbReference type="Pfam" id="PF00583">
    <property type="entry name" value="Acetyltransf_1"/>
    <property type="match status" value="1"/>
</dbReference>
<evidence type="ECO:0000256" key="1">
    <source>
        <dbReference type="ARBA" id="ARBA00022679"/>
    </source>
</evidence>
<dbReference type="RefSeq" id="WP_211319776.1">
    <property type="nucleotide sequence ID" value="NZ_QGDQ01000035.1"/>
</dbReference>
<keyword evidence="1 4" id="KW-0808">Transferase</keyword>
<evidence type="ECO:0000256" key="2">
    <source>
        <dbReference type="ARBA" id="ARBA00023315"/>
    </source>
</evidence>
<feature type="domain" description="N-acetyltransferase" evidence="3">
    <location>
        <begin position="4"/>
        <end position="142"/>
    </location>
</feature>
<proteinExistence type="predicted"/>
<protein>
    <submittedName>
        <fullName evidence="4">N-acetylglutamate synthase-like GNAT family acetyltransferase</fullName>
    </submittedName>
</protein>
<dbReference type="Proteomes" id="UP000245469">
    <property type="component" value="Unassembled WGS sequence"/>
</dbReference>
<dbReference type="PROSITE" id="PS51186">
    <property type="entry name" value="GNAT"/>
    <property type="match status" value="1"/>
</dbReference>
<evidence type="ECO:0000313" key="4">
    <source>
        <dbReference type="EMBL" id="PWJ47736.1"/>
    </source>
</evidence>
<dbReference type="SUPFAM" id="SSF55729">
    <property type="entry name" value="Acyl-CoA N-acyltransferases (Nat)"/>
    <property type="match status" value="1"/>
</dbReference>
<dbReference type="Gene3D" id="3.40.630.30">
    <property type="match status" value="1"/>
</dbReference>
<organism evidence="4 5">
    <name type="scientific">Quadrisphaera granulorum</name>
    <dbReference type="NCBI Taxonomy" id="317664"/>
    <lineage>
        <taxon>Bacteria</taxon>
        <taxon>Bacillati</taxon>
        <taxon>Actinomycetota</taxon>
        <taxon>Actinomycetes</taxon>
        <taxon>Kineosporiales</taxon>
        <taxon>Kineosporiaceae</taxon>
        <taxon>Quadrisphaera</taxon>
    </lineage>
</organism>
<keyword evidence="2" id="KW-0012">Acyltransferase</keyword>
<accession>A0A315ZQD3</accession>
<comment type="caution">
    <text evidence="4">The sequence shown here is derived from an EMBL/GenBank/DDBJ whole genome shotgun (WGS) entry which is preliminary data.</text>
</comment>
<name>A0A315ZQD3_9ACTN</name>
<sequence>MNDVLFRNARADEAAAILEFWGRAGENAARPSDDPGAVLRLVERDPEALIVAELGGRLVGTVIAGWDGWRANLYRLAVDPEVRGRGLGKQLLARAEERLRALGAERFCAMVLDENELGRAFWAARGYAPQDEWRRWVKAASW</sequence>
<evidence type="ECO:0000259" key="3">
    <source>
        <dbReference type="PROSITE" id="PS51186"/>
    </source>
</evidence>
<dbReference type="GO" id="GO:0016747">
    <property type="term" value="F:acyltransferase activity, transferring groups other than amino-acyl groups"/>
    <property type="evidence" value="ECO:0007669"/>
    <property type="project" value="InterPro"/>
</dbReference>